<protein>
    <recommendedName>
        <fullName evidence="4">Retrotransposon Copia-like N-terminal domain-containing protein</fullName>
    </recommendedName>
</protein>
<comment type="caution">
    <text evidence="2">The sequence shown here is derived from an EMBL/GenBank/DDBJ whole genome shotgun (WGS) entry which is preliminary data.</text>
</comment>
<feature type="region of interest" description="Disordered" evidence="1">
    <location>
        <begin position="1"/>
        <end position="39"/>
    </location>
</feature>
<feature type="compositionally biased region" description="Polar residues" evidence="1">
    <location>
        <begin position="326"/>
        <end position="340"/>
    </location>
</feature>
<evidence type="ECO:0000256" key="1">
    <source>
        <dbReference type="SAM" id="MobiDB-lite"/>
    </source>
</evidence>
<gene>
    <name evidence="2" type="ORF">KY290_007403</name>
</gene>
<feature type="region of interest" description="Disordered" evidence="1">
    <location>
        <begin position="294"/>
        <end position="340"/>
    </location>
</feature>
<reference evidence="2 3" key="1">
    <citation type="journal article" date="2021" name="bioRxiv">
        <title>Chromosome-scale and haplotype-resolved genome assembly of a tetraploid potato cultivar.</title>
        <authorList>
            <person name="Sun H."/>
            <person name="Jiao W.-B."/>
            <person name="Krause K."/>
            <person name="Campoy J.A."/>
            <person name="Goel M."/>
            <person name="Folz-Donahue K."/>
            <person name="Kukat C."/>
            <person name="Huettel B."/>
            <person name="Schneeberger K."/>
        </authorList>
    </citation>
    <scope>NUCLEOTIDE SEQUENCE [LARGE SCALE GENOMIC DNA]</scope>
    <source>
        <strain evidence="2">SolTubOtavaFocal</strain>
        <tissue evidence="2">Leaves</tissue>
    </source>
</reference>
<evidence type="ECO:0000313" key="2">
    <source>
        <dbReference type="EMBL" id="KAH0775992.1"/>
    </source>
</evidence>
<organism evidence="2 3">
    <name type="scientific">Solanum tuberosum</name>
    <name type="common">Potato</name>
    <dbReference type="NCBI Taxonomy" id="4113"/>
    <lineage>
        <taxon>Eukaryota</taxon>
        <taxon>Viridiplantae</taxon>
        <taxon>Streptophyta</taxon>
        <taxon>Embryophyta</taxon>
        <taxon>Tracheophyta</taxon>
        <taxon>Spermatophyta</taxon>
        <taxon>Magnoliopsida</taxon>
        <taxon>eudicotyledons</taxon>
        <taxon>Gunneridae</taxon>
        <taxon>Pentapetalae</taxon>
        <taxon>asterids</taxon>
        <taxon>lamiids</taxon>
        <taxon>Solanales</taxon>
        <taxon>Solanaceae</taxon>
        <taxon>Solanoideae</taxon>
        <taxon>Solaneae</taxon>
        <taxon>Solanum</taxon>
    </lineage>
</organism>
<dbReference type="PANTHER" id="PTHR47481:SF37">
    <property type="entry name" value="RETROTRANSPOSON GAG DOMAIN-CONTAINING PROTEIN"/>
    <property type="match status" value="1"/>
</dbReference>
<evidence type="ECO:0000313" key="3">
    <source>
        <dbReference type="Proteomes" id="UP000826656"/>
    </source>
</evidence>
<evidence type="ECO:0008006" key="4">
    <source>
        <dbReference type="Google" id="ProtNLM"/>
    </source>
</evidence>
<name>A0ABQ7W5L8_SOLTU</name>
<proteinExistence type="predicted"/>
<dbReference type="PANTHER" id="PTHR47481">
    <property type="match status" value="1"/>
</dbReference>
<accession>A0ABQ7W5L8</accession>
<keyword evidence="3" id="KW-1185">Reference proteome</keyword>
<sequence length="340" mass="37040">MASQSLASSSSDASLPFSTTDTTSTQSTSVVSSGSSTSSVSIPPLPSFSHSLPLHTVGPSIRPASSIGQISLPSCTPYAGTIEPTIPSHFHSVAALAVPNITNLVTIKLNSVEDYLTWRTQFTSLLISHELLGFVDGSTPQPTQFLCNVSGNQQVSPLYHSWVRVDQSVRSWLFAILFREVLVDVHLLPTSRDIWLSLHRRFMDASQAKTIVDSLAAINSHVSSQDLIDHVLFGLGREYDTLVGIITHFLDQLSLEELRTKLLLHEQRLQCFKELDSGVSHQVFAAQNVSLNSYSASQGGRGKGRSSSYRGRGRGGRGRGSFGVRNQQHFTSSNSPRNNF</sequence>
<dbReference type="Proteomes" id="UP000826656">
    <property type="component" value="Unassembled WGS sequence"/>
</dbReference>
<dbReference type="EMBL" id="JAIVGD010000003">
    <property type="protein sequence ID" value="KAH0775992.1"/>
    <property type="molecule type" value="Genomic_DNA"/>
</dbReference>